<keyword evidence="2" id="KW-1185">Reference proteome</keyword>
<proteinExistence type="predicted"/>
<sequence>MTDDLERSAELLLNRVGHWSAAQWAQQSRGDRMYALVQQLADLAAAAESRPPLPVPRLADVVLPDQLRVMVRDLRAAPPTTRTEAATHVATLRASL</sequence>
<accession>A0ABP4XZK8</accession>
<reference evidence="2" key="1">
    <citation type="journal article" date="2019" name="Int. J. Syst. Evol. Microbiol.">
        <title>The Global Catalogue of Microorganisms (GCM) 10K type strain sequencing project: providing services to taxonomists for standard genome sequencing and annotation.</title>
        <authorList>
            <consortium name="The Broad Institute Genomics Platform"/>
            <consortium name="The Broad Institute Genome Sequencing Center for Infectious Disease"/>
            <person name="Wu L."/>
            <person name="Ma J."/>
        </authorList>
    </citation>
    <scope>NUCLEOTIDE SEQUENCE [LARGE SCALE GENOMIC DNA]</scope>
    <source>
        <strain evidence="2">JCM 13250</strain>
    </source>
</reference>
<comment type="caution">
    <text evidence="1">The sequence shown here is derived from an EMBL/GenBank/DDBJ whole genome shotgun (WGS) entry which is preliminary data.</text>
</comment>
<dbReference type="Proteomes" id="UP001500218">
    <property type="component" value="Unassembled WGS sequence"/>
</dbReference>
<organism evidence="1 2">
    <name type="scientific">Luedemannella flava</name>
    <dbReference type="NCBI Taxonomy" id="349316"/>
    <lineage>
        <taxon>Bacteria</taxon>
        <taxon>Bacillati</taxon>
        <taxon>Actinomycetota</taxon>
        <taxon>Actinomycetes</taxon>
        <taxon>Micromonosporales</taxon>
        <taxon>Micromonosporaceae</taxon>
        <taxon>Luedemannella</taxon>
    </lineage>
</organism>
<evidence type="ECO:0000313" key="1">
    <source>
        <dbReference type="EMBL" id="GAA1794201.1"/>
    </source>
</evidence>
<dbReference type="RefSeq" id="WP_344127718.1">
    <property type="nucleotide sequence ID" value="NZ_BAAALT010000036.1"/>
</dbReference>
<protein>
    <submittedName>
        <fullName evidence="1">Uncharacterized protein</fullName>
    </submittedName>
</protein>
<gene>
    <name evidence="1" type="ORF">GCM10009682_14990</name>
</gene>
<name>A0ABP4XZK8_9ACTN</name>
<evidence type="ECO:0000313" key="2">
    <source>
        <dbReference type="Proteomes" id="UP001500218"/>
    </source>
</evidence>
<dbReference type="EMBL" id="BAAALT010000036">
    <property type="protein sequence ID" value="GAA1794201.1"/>
    <property type="molecule type" value="Genomic_DNA"/>
</dbReference>